<keyword evidence="2" id="KW-1185">Reference proteome</keyword>
<evidence type="ECO:0000313" key="1">
    <source>
        <dbReference type="EMBL" id="KAJ9063675.1"/>
    </source>
</evidence>
<protein>
    <submittedName>
        <fullName evidence="1">Uncharacterized protein</fullName>
    </submittedName>
</protein>
<organism evidence="1 2">
    <name type="scientific">Entomophthora muscae</name>
    <dbReference type="NCBI Taxonomy" id="34485"/>
    <lineage>
        <taxon>Eukaryota</taxon>
        <taxon>Fungi</taxon>
        <taxon>Fungi incertae sedis</taxon>
        <taxon>Zoopagomycota</taxon>
        <taxon>Entomophthoromycotina</taxon>
        <taxon>Entomophthoromycetes</taxon>
        <taxon>Entomophthorales</taxon>
        <taxon>Entomophthoraceae</taxon>
        <taxon>Entomophthora</taxon>
    </lineage>
</organism>
<comment type="caution">
    <text evidence="1">The sequence shown here is derived from an EMBL/GenBank/DDBJ whole genome shotgun (WGS) entry which is preliminary data.</text>
</comment>
<accession>A0ACC2SMZ2</accession>
<name>A0ACC2SMZ2_9FUNG</name>
<dbReference type="EMBL" id="QTSX02004752">
    <property type="protein sequence ID" value="KAJ9063675.1"/>
    <property type="molecule type" value="Genomic_DNA"/>
</dbReference>
<reference evidence="1" key="1">
    <citation type="submission" date="2022-04" db="EMBL/GenBank/DDBJ databases">
        <title>Genome of the entomopathogenic fungus Entomophthora muscae.</title>
        <authorList>
            <person name="Elya C."/>
            <person name="Lovett B.R."/>
            <person name="Lee E."/>
            <person name="Macias A.M."/>
            <person name="Hajek A.E."/>
            <person name="De Bivort B.L."/>
            <person name="Kasson M.T."/>
            <person name="De Fine Licht H.H."/>
            <person name="Stajich J.E."/>
        </authorList>
    </citation>
    <scope>NUCLEOTIDE SEQUENCE</scope>
    <source>
        <strain evidence="1">Berkeley</strain>
    </source>
</reference>
<dbReference type="Proteomes" id="UP001165960">
    <property type="component" value="Unassembled WGS sequence"/>
</dbReference>
<sequence>MTTPPSRSLTMTQDTIWGLTTRNPIDPHYFFFCAQSEQQPLSTSASCGKPSQQSTRPPLSLQRVSLVTNWIFLSLNLLLTPLHEEDFPSSALPVKDPNLFLGLHLVLRVKAPSVLLAACRDGFDGVQLIFLSTVLHILSLDSCSSGHPSIALYGILMDLYLGMGDELM</sequence>
<evidence type="ECO:0000313" key="2">
    <source>
        <dbReference type="Proteomes" id="UP001165960"/>
    </source>
</evidence>
<proteinExistence type="predicted"/>
<gene>
    <name evidence="1" type="ORF">DSO57_1038471</name>
</gene>